<sequence>MLAGARYSENCSGFGRLSSLKLAKRELYTQNLGLLAKPELSG</sequence>
<comment type="caution">
    <text evidence="1">The sequence shown here is derived from an EMBL/GenBank/DDBJ whole genome shotgun (WGS) entry which is preliminary data.</text>
</comment>
<protein>
    <submittedName>
        <fullName evidence="1">Uncharacterized protein</fullName>
    </submittedName>
</protein>
<organism evidence="1 2">
    <name type="scientific">Trifolium medium</name>
    <dbReference type="NCBI Taxonomy" id="97028"/>
    <lineage>
        <taxon>Eukaryota</taxon>
        <taxon>Viridiplantae</taxon>
        <taxon>Streptophyta</taxon>
        <taxon>Embryophyta</taxon>
        <taxon>Tracheophyta</taxon>
        <taxon>Spermatophyta</taxon>
        <taxon>Magnoliopsida</taxon>
        <taxon>eudicotyledons</taxon>
        <taxon>Gunneridae</taxon>
        <taxon>Pentapetalae</taxon>
        <taxon>rosids</taxon>
        <taxon>fabids</taxon>
        <taxon>Fabales</taxon>
        <taxon>Fabaceae</taxon>
        <taxon>Papilionoideae</taxon>
        <taxon>50 kb inversion clade</taxon>
        <taxon>NPAAA clade</taxon>
        <taxon>Hologalegina</taxon>
        <taxon>IRL clade</taxon>
        <taxon>Trifolieae</taxon>
        <taxon>Trifolium</taxon>
    </lineage>
</organism>
<name>A0A392SP99_9FABA</name>
<accession>A0A392SP99</accession>
<reference evidence="1 2" key="1">
    <citation type="journal article" date="2018" name="Front. Plant Sci.">
        <title>Red Clover (Trifolium pratense) and Zigzag Clover (T. medium) - A Picture of Genomic Similarities and Differences.</title>
        <authorList>
            <person name="Dluhosova J."/>
            <person name="Istvanek J."/>
            <person name="Nedelnik J."/>
            <person name="Repkova J."/>
        </authorList>
    </citation>
    <scope>NUCLEOTIDE SEQUENCE [LARGE SCALE GENOMIC DNA]</scope>
    <source>
        <strain evidence="2">cv. 10/8</strain>
        <tissue evidence="1">Leaf</tissue>
    </source>
</reference>
<proteinExistence type="predicted"/>
<evidence type="ECO:0000313" key="2">
    <source>
        <dbReference type="Proteomes" id="UP000265520"/>
    </source>
</evidence>
<dbReference type="Proteomes" id="UP000265520">
    <property type="component" value="Unassembled WGS sequence"/>
</dbReference>
<evidence type="ECO:0000313" key="1">
    <source>
        <dbReference type="EMBL" id="MCI50708.1"/>
    </source>
</evidence>
<dbReference type="EMBL" id="LXQA010420597">
    <property type="protein sequence ID" value="MCI50708.1"/>
    <property type="molecule type" value="Genomic_DNA"/>
</dbReference>
<dbReference type="AlphaFoldDB" id="A0A392SP99"/>
<keyword evidence="2" id="KW-1185">Reference proteome</keyword>